<feature type="region of interest" description="Disordered" evidence="1">
    <location>
        <begin position="458"/>
        <end position="483"/>
    </location>
</feature>
<organism evidence="2 3">
    <name type="scientific">Cyclostephanos tholiformis</name>
    <dbReference type="NCBI Taxonomy" id="382380"/>
    <lineage>
        <taxon>Eukaryota</taxon>
        <taxon>Sar</taxon>
        <taxon>Stramenopiles</taxon>
        <taxon>Ochrophyta</taxon>
        <taxon>Bacillariophyta</taxon>
        <taxon>Coscinodiscophyceae</taxon>
        <taxon>Thalassiosirophycidae</taxon>
        <taxon>Stephanodiscales</taxon>
        <taxon>Stephanodiscaceae</taxon>
        <taxon>Cyclostephanos</taxon>
    </lineage>
</organism>
<accession>A0ABD3SF58</accession>
<proteinExistence type="predicted"/>
<evidence type="ECO:0000313" key="3">
    <source>
        <dbReference type="Proteomes" id="UP001530377"/>
    </source>
</evidence>
<reference evidence="2 3" key="1">
    <citation type="submission" date="2024-10" db="EMBL/GenBank/DDBJ databases">
        <title>Updated reference genomes for cyclostephanoid diatoms.</title>
        <authorList>
            <person name="Roberts W.R."/>
            <person name="Alverson A.J."/>
        </authorList>
    </citation>
    <scope>NUCLEOTIDE SEQUENCE [LARGE SCALE GENOMIC DNA]</scope>
    <source>
        <strain evidence="2 3">AJA228-03</strain>
    </source>
</reference>
<gene>
    <name evidence="2" type="ORF">ACHAXA_008148</name>
</gene>
<dbReference type="Proteomes" id="UP001530377">
    <property type="component" value="Unassembled WGS sequence"/>
</dbReference>
<sequence>MAMSDLQRSLNPHEDVTESSEEWRGLVRSFLDVTSRAVWRRTNEERWTLKKRGDGGRDAAVKIIAQDDDGGGGDVNLTRELQRMPAVLRRLKSLVGRILPRIISRIAHATSPVLLEISRGYFVPFLTVALGCLGRAHSLLTRMGRELASVLRETVPLLRGYHEEKGKMKELCMMIDPRRMIDWKLLEDLVMTPFIVEVDKDNKGRNSQQTSNNEWNDLMEHFVDVSQDELTKNINDYVKRKRWCNAVSRFGLHKLVVGSNASTAQLTAEGHQENLSVERTDSAFEVDREDQFPERELNTYATPGDLGELVDAHQSSVSTTQVNVTTGTKDENLARIRKERMTRRVEMPSSGALTLKKKSRKKQIGKSNIDELMCNDDKKRHCADGARSAQEIVVTAGTSFLDEVEPNDAHIGRRSNYIAESLTNDNYGDVANPPDSIGANECPTSFVRYLDSAERKKSAKTKLKARKKNKRKSTSVIDDIFKR</sequence>
<evidence type="ECO:0000256" key="1">
    <source>
        <dbReference type="SAM" id="MobiDB-lite"/>
    </source>
</evidence>
<evidence type="ECO:0000313" key="2">
    <source>
        <dbReference type="EMBL" id="KAL3823008.1"/>
    </source>
</evidence>
<dbReference type="EMBL" id="JALLPB020000049">
    <property type="protein sequence ID" value="KAL3823008.1"/>
    <property type="molecule type" value="Genomic_DNA"/>
</dbReference>
<keyword evidence="3" id="KW-1185">Reference proteome</keyword>
<comment type="caution">
    <text evidence="2">The sequence shown here is derived from an EMBL/GenBank/DDBJ whole genome shotgun (WGS) entry which is preliminary data.</text>
</comment>
<protein>
    <submittedName>
        <fullName evidence="2">Uncharacterized protein</fullName>
    </submittedName>
</protein>
<feature type="compositionally biased region" description="Basic residues" evidence="1">
    <location>
        <begin position="458"/>
        <end position="473"/>
    </location>
</feature>
<name>A0ABD3SF58_9STRA</name>
<dbReference type="AlphaFoldDB" id="A0ABD3SF58"/>